<organism evidence="1 2">
    <name type="scientific">Gymnopilus dilepis</name>
    <dbReference type="NCBI Taxonomy" id="231916"/>
    <lineage>
        <taxon>Eukaryota</taxon>
        <taxon>Fungi</taxon>
        <taxon>Dikarya</taxon>
        <taxon>Basidiomycota</taxon>
        <taxon>Agaricomycotina</taxon>
        <taxon>Agaricomycetes</taxon>
        <taxon>Agaricomycetidae</taxon>
        <taxon>Agaricales</taxon>
        <taxon>Agaricineae</taxon>
        <taxon>Hymenogastraceae</taxon>
        <taxon>Gymnopilus</taxon>
    </lineage>
</organism>
<comment type="caution">
    <text evidence="1">The sequence shown here is derived from an EMBL/GenBank/DDBJ whole genome shotgun (WGS) entry which is preliminary data.</text>
</comment>
<dbReference type="AlphaFoldDB" id="A0A409Y155"/>
<reference evidence="1 2" key="1">
    <citation type="journal article" date="2018" name="Evol. Lett.">
        <title>Horizontal gene cluster transfer increased hallucinogenic mushroom diversity.</title>
        <authorList>
            <person name="Reynolds H.T."/>
            <person name="Vijayakumar V."/>
            <person name="Gluck-Thaler E."/>
            <person name="Korotkin H.B."/>
            <person name="Matheny P.B."/>
            <person name="Slot J.C."/>
        </authorList>
    </citation>
    <scope>NUCLEOTIDE SEQUENCE [LARGE SCALE GENOMIC DNA]</scope>
    <source>
        <strain evidence="1 2">SRW20</strain>
    </source>
</reference>
<proteinExistence type="predicted"/>
<evidence type="ECO:0000313" key="2">
    <source>
        <dbReference type="Proteomes" id="UP000284706"/>
    </source>
</evidence>
<name>A0A409Y155_9AGAR</name>
<dbReference type="EMBL" id="NHYE01001333">
    <property type="protein sequence ID" value="PPQ96740.1"/>
    <property type="molecule type" value="Genomic_DNA"/>
</dbReference>
<gene>
    <name evidence="1" type="ORF">CVT26_010225</name>
</gene>
<keyword evidence="2" id="KW-1185">Reference proteome</keyword>
<protein>
    <submittedName>
        <fullName evidence="1">Uncharacterized protein</fullName>
    </submittedName>
</protein>
<dbReference type="Proteomes" id="UP000284706">
    <property type="component" value="Unassembled WGS sequence"/>
</dbReference>
<evidence type="ECO:0000313" key="1">
    <source>
        <dbReference type="EMBL" id="PPQ96740.1"/>
    </source>
</evidence>
<accession>A0A409Y155</accession>
<dbReference type="InParanoid" id="A0A409Y155"/>
<sequence>MAIPILRLLAQEKPAHFHLSKYQPPPCLRLASYFPTTQSPDLIFLPDESDMTLVRNIPMDVCNLGVPMPPERPEADNYERMFSNSILAGVVPALPAPPFTQKNFCSGQKGGFSTFDGKDKTGVYYSESTDDRSRPTYSVANELVSGGRRFSIPCLMPGCDGRATFIGWEGLRDHLSKDHHISTSKTGDHVDKCLWPGYQTSRRIKDCELRRNGEVRRCEHMRKICILLEIRFECRRLGCDATRSRLEDLRTHWRDDHGDLEDLEYDEGYADGRPVSPSL</sequence>